<feature type="region of interest" description="Disordered" evidence="1">
    <location>
        <begin position="1"/>
        <end position="34"/>
    </location>
</feature>
<feature type="region of interest" description="Disordered" evidence="1">
    <location>
        <begin position="57"/>
        <end position="96"/>
    </location>
</feature>
<feature type="compositionally biased region" description="Basic residues" evidence="1">
    <location>
        <begin position="63"/>
        <end position="87"/>
    </location>
</feature>
<dbReference type="OrthoDB" id="6142961at2759"/>
<feature type="compositionally biased region" description="Basic and acidic residues" evidence="1">
    <location>
        <begin position="8"/>
        <end position="19"/>
    </location>
</feature>
<gene>
    <name evidence="2" type="ORF">HOLleu_03921</name>
</gene>
<dbReference type="EMBL" id="JAIZAY010000001">
    <property type="protein sequence ID" value="KAJ8050639.1"/>
    <property type="molecule type" value="Genomic_DNA"/>
</dbReference>
<evidence type="ECO:0000313" key="3">
    <source>
        <dbReference type="Proteomes" id="UP001152320"/>
    </source>
</evidence>
<protein>
    <submittedName>
        <fullName evidence="2">Uncharacterized protein</fullName>
    </submittedName>
</protein>
<feature type="region of interest" description="Disordered" evidence="1">
    <location>
        <begin position="181"/>
        <end position="215"/>
    </location>
</feature>
<evidence type="ECO:0000256" key="1">
    <source>
        <dbReference type="SAM" id="MobiDB-lite"/>
    </source>
</evidence>
<proteinExistence type="predicted"/>
<comment type="caution">
    <text evidence="2">The sequence shown here is derived from an EMBL/GenBank/DDBJ whole genome shotgun (WGS) entry which is preliminary data.</text>
</comment>
<evidence type="ECO:0000313" key="2">
    <source>
        <dbReference type="EMBL" id="KAJ8050639.1"/>
    </source>
</evidence>
<dbReference type="AlphaFoldDB" id="A0A9Q1HKI1"/>
<dbReference type="Proteomes" id="UP001152320">
    <property type="component" value="Chromosome 1"/>
</dbReference>
<reference evidence="2" key="1">
    <citation type="submission" date="2021-10" db="EMBL/GenBank/DDBJ databases">
        <title>Tropical sea cucumber genome reveals ecological adaptation and Cuvierian tubules defense mechanism.</title>
        <authorList>
            <person name="Chen T."/>
        </authorList>
    </citation>
    <scope>NUCLEOTIDE SEQUENCE</scope>
    <source>
        <strain evidence="2">Nanhai2018</strain>
        <tissue evidence="2">Muscle</tissue>
    </source>
</reference>
<name>A0A9Q1HKI1_HOLLE</name>
<accession>A0A9Q1HKI1</accession>
<keyword evidence="3" id="KW-1185">Reference proteome</keyword>
<organism evidence="2 3">
    <name type="scientific">Holothuria leucospilota</name>
    <name type="common">Black long sea cucumber</name>
    <name type="synonym">Mertensiothuria leucospilota</name>
    <dbReference type="NCBI Taxonomy" id="206669"/>
    <lineage>
        <taxon>Eukaryota</taxon>
        <taxon>Metazoa</taxon>
        <taxon>Echinodermata</taxon>
        <taxon>Eleutherozoa</taxon>
        <taxon>Echinozoa</taxon>
        <taxon>Holothuroidea</taxon>
        <taxon>Aspidochirotacea</taxon>
        <taxon>Aspidochirotida</taxon>
        <taxon>Holothuriidae</taxon>
        <taxon>Holothuria</taxon>
    </lineage>
</organism>
<sequence length="215" mass="24517">MDAPYKSESAEELKNDTHNTMHTQNDTPSHAFHYKPISHQASIYRYHEEAETPLPALVSPYLQHKKASKSARRRRAKHRKKRKRRPAKQAESIKRMSQSSKLLRLVNHLGLRTSEETLNRFIDTLHILETDHEKQKEEKAFTVVSIDNIDALTSYAMVRSDNSERVDFLESSEDEDHLLYDIDSNGSDCDDTASGPHSHTAGLTLDSGDSSGEEF</sequence>